<dbReference type="PANTHER" id="PTHR44591:SF20">
    <property type="entry name" value="PROTEIN PILH"/>
    <property type="match status" value="1"/>
</dbReference>
<dbReference type="Proteomes" id="UP000198346">
    <property type="component" value="Unassembled WGS sequence"/>
</dbReference>
<dbReference type="InterPro" id="IPR050595">
    <property type="entry name" value="Bact_response_regulator"/>
</dbReference>
<dbReference type="PROSITE" id="PS50110">
    <property type="entry name" value="RESPONSE_REGULATORY"/>
    <property type="match status" value="1"/>
</dbReference>
<keyword evidence="5" id="KW-1185">Reference proteome</keyword>
<dbReference type="GO" id="GO:0000160">
    <property type="term" value="P:phosphorelay signal transduction system"/>
    <property type="evidence" value="ECO:0007669"/>
    <property type="project" value="InterPro"/>
</dbReference>
<dbReference type="AlphaFoldDB" id="A0A239PYS4"/>
<sequence>MTRVLVVDDLEVNVLLLKAKLSAANYSVLCAESGARAIETARTEHPDIILLDVMMPGMDGYQACKILKDTPETSGIPVVMVTALDGEADREAGLRAGADGYVTKPVNDKVLFRQIEELTQAAA</sequence>
<dbReference type="InterPro" id="IPR011006">
    <property type="entry name" value="CheY-like_superfamily"/>
</dbReference>
<keyword evidence="1 2" id="KW-0597">Phosphoprotein</keyword>
<proteinExistence type="predicted"/>
<evidence type="ECO:0000256" key="2">
    <source>
        <dbReference type="PROSITE-ProRule" id="PRU00169"/>
    </source>
</evidence>
<dbReference type="SMART" id="SM00448">
    <property type="entry name" value="REC"/>
    <property type="match status" value="1"/>
</dbReference>
<dbReference type="InterPro" id="IPR001789">
    <property type="entry name" value="Sig_transdc_resp-reg_receiver"/>
</dbReference>
<dbReference type="SUPFAM" id="SSF52172">
    <property type="entry name" value="CheY-like"/>
    <property type="match status" value="1"/>
</dbReference>
<gene>
    <name evidence="4" type="ORF">SAMN06297382_2722</name>
</gene>
<evidence type="ECO:0000313" key="4">
    <source>
        <dbReference type="EMBL" id="SNT75404.1"/>
    </source>
</evidence>
<protein>
    <submittedName>
        <fullName evidence="4">Response regulator receiver domain-containing protein</fullName>
    </submittedName>
</protein>
<dbReference type="RefSeq" id="WP_089413146.1">
    <property type="nucleotide sequence ID" value="NZ_FZQA01000008.1"/>
</dbReference>
<evidence type="ECO:0000313" key="5">
    <source>
        <dbReference type="Proteomes" id="UP000198346"/>
    </source>
</evidence>
<feature type="domain" description="Response regulatory" evidence="3">
    <location>
        <begin position="3"/>
        <end position="119"/>
    </location>
</feature>
<reference evidence="4 5" key="1">
    <citation type="submission" date="2017-07" db="EMBL/GenBank/DDBJ databases">
        <authorList>
            <person name="Sun Z.S."/>
            <person name="Albrecht U."/>
            <person name="Echele G."/>
            <person name="Lee C.C."/>
        </authorList>
    </citation>
    <scope>NUCLEOTIDE SEQUENCE [LARGE SCALE GENOMIC DNA]</scope>
    <source>
        <strain evidence="4 5">CGMCC 1.12710</strain>
    </source>
</reference>
<evidence type="ECO:0000259" key="3">
    <source>
        <dbReference type="PROSITE" id="PS50110"/>
    </source>
</evidence>
<evidence type="ECO:0000256" key="1">
    <source>
        <dbReference type="ARBA" id="ARBA00022553"/>
    </source>
</evidence>
<dbReference type="Gene3D" id="3.40.50.2300">
    <property type="match status" value="1"/>
</dbReference>
<organism evidence="4 5">
    <name type="scientific">Amphiplicatus metriothermophilus</name>
    <dbReference type="NCBI Taxonomy" id="1519374"/>
    <lineage>
        <taxon>Bacteria</taxon>
        <taxon>Pseudomonadati</taxon>
        <taxon>Pseudomonadota</taxon>
        <taxon>Alphaproteobacteria</taxon>
        <taxon>Parvularculales</taxon>
        <taxon>Parvularculaceae</taxon>
        <taxon>Amphiplicatus</taxon>
    </lineage>
</organism>
<feature type="modified residue" description="4-aspartylphosphate" evidence="2">
    <location>
        <position position="52"/>
    </location>
</feature>
<dbReference type="OrthoDB" id="9786548at2"/>
<dbReference type="PANTHER" id="PTHR44591">
    <property type="entry name" value="STRESS RESPONSE REGULATOR PROTEIN 1"/>
    <property type="match status" value="1"/>
</dbReference>
<accession>A0A239PYS4</accession>
<dbReference type="EMBL" id="FZQA01000008">
    <property type="protein sequence ID" value="SNT75404.1"/>
    <property type="molecule type" value="Genomic_DNA"/>
</dbReference>
<name>A0A239PYS4_9PROT</name>
<dbReference type="Pfam" id="PF00072">
    <property type="entry name" value="Response_reg"/>
    <property type="match status" value="1"/>
</dbReference>